<proteinExistence type="predicted"/>
<dbReference type="EMBL" id="MCOG01000048">
    <property type="protein sequence ID" value="ORY67914.1"/>
    <property type="molecule type" value="Genomic_DNA"/>
</dbReference>
<evidence type="ECO:0000256" key="1">
    <source>
        <dbReference type="SAM" id="Phobius"/>
    </source>
</evidence>
<sequence length="137" mass="15670">MKYNFIYFLLFLVLFFKTSNLQEANNNNKINKKSNEINNEINKTSSIDNNLENEGIVVPQMTETSLPPIIATLRDNSKTISIEPTYIRVFYRAPENIVPKKTTNKRVLVISSCVLGVIAFVASVIIFVHKPKHEKIK</sequence>
<dbReference type="OrthoDB" id="10583518at2759"/>
<keyword evidence="1" id="KW-0812">Transmembrane</keyword>
<feature type="chain" id="PRO_5012282378" evidence="2">
    <location>
        <begin position="25"/>
        <end position="137"/>
    </location>
</feature>
<evidence type="ECO:0000256" key="2">
    <source>
        <dbReference type="SAM" id="SignalP"/>
    </source>
</evidence>
<feature type="signal peptide" evidence="2">
    <location>
        <begin position="1"/>
        <end position="24"/>
    </location>
</feature>
<name>A0A1Y2E9C9_9FUNG</name>
<dbReference type="AlphaFoldDB" id="A0A1Y2E9C9"/>
<comment type="caution">
    <text evidence="3">The sequence shown here is derived from an EMBL/GenBank/DDBJ whole genome shotgun (WGS) entry which is preliminary data.</text>
</comment>
<keyword evidence="1" id="KW-0472">Membrane</keyword>
<evidence type="ECO:0000313" key="3">
    <source>
        <dbReference type="EMBL" id="ORY67914.1"/>
    </source>
</evidence>
<organism evidence="3 4">
    <name type="scientific">Neocallimastix californiae</name>
    <dbReference type="NCBI Taxonomy" id="1754190"/>
    <lineage>
        <taxon>Eukaryota</taxon>
        <taxon>Fungi</taxon>
        <taxon>Fungi incertae sedis</taxon>
        <taxon>Chytridiomycota</taxon>
        <taxon>Chytridiomycota incertae sedis</taxon>
        <taxon>Neocallimastigomycetes</taxon>
        <taxon>Neocallimastigales</taxon>
        <taxon>Neocallimastigaceae</taxon>
        <taxon>Neocallimastix</taxon>
    </lineage>
</organism>
<dbReference type="Proteomes" id="UP000193920">
    <property type="component" value="Unassembled WGS sequence"/>
</dbReference>
<keyword evidence="1" id="KW-1133">Transmembrane helix</keyword>
<keyword evidence="4" id="KW-1185">Reference proteome</keyword>
<gene>
    <name evidence="3" type="ORF">LY90DRAFT_504602</name>
</gene>
<reference evidence="3 4" key="1">
    <citation type="submission" date="2016-08" db="EMBL/GenBank/DDBJ databases">
        <title>A Parts List for Fungal Cellulosomes Revealed by Comparative Genomics.</title>
        <authorList>
            <consortium name="DOE Joint Genome Institute"/>
            <person name="Haitjema C.H."/>
            <person name="Gilmore S.P."/>
            <person name="Henske J.K."/>
            <person name="Solomon K.V."/>
            <person name="De Groot R."/>
            <person name="Kuo A."/>
            <person name="Mondo S.J."/>
            <person name="Salamov A.A."/>
            <person name="Labutti K."/>
            <person name="Zhao Z."/>
            <person name="Chiniquy J."/>
            <person name="Barry K."/>
            <person name="Brewer H.M."/>
            <person name="Purvine S.O."/>
            <person name="Wright A.T."/>
            <person name="Boxma B."/>
            <person name="Van Alen T."/>
            <person name="Hackstein J.H."/>
            <person name="Baker S.E."/>
            <person name="Grigoriev I.V."/>
            <person name="O'Malley M.A."/>
        </authorList>
    </citation>
    <scope>NUCLEOTIDE SEQUENCE [LARGE SCALE GENOMIC DNA]</scope>
    <source>
        <strain evidence="3 4">G1</strain>
    </source>
</reference>
<evidence type="ECO:0000313" key="4">
    <source>
        <dbReference type="Proteomes" id="UP000193920"/>
    </source>
</evidence>
<protein>
    <submittedName>
        <fullName evidence="3">Uncharacterized protein</fullName>
    </submittedName>
</protein>
<feature type="transmembrane region" description="Helical" evidence="1">
    <location>
        <begin position="107"/>
        <end position="128"/>
    </location>
</feature>
<accession>A0A1Y2E9C9</accession>
<keyword evidence="2" id="KW-0732">Signal</keyword>